<keyword evidence="1" id="KW-0812">Transmembrane</keyword>
<reference evidence="2" key="1">
    <citation type="submission" date="2014-09" db="EMBL/GenBank/DDBJ databases">
        <authorList>
            <person name="Magalhaes I.L.F."/>
            <person name="Oliveira U."/>
            <person name="Santos F.R."/>
            <person name="Vidigal T.H.D.A."/>
            <person name="Brescovit A.D."/>
            <person name="Santos A.J."/>
        </authorList>
    </citation>
    <scope>NUCLEOTIDE SEQUENCE</scope>
    <source>
        <tissue evidence="2">Shoot tissue taken approximately 20 cm above the soil surface</tissue>
    </source>
</reference>
<evidence type="ECO:0000313" key="2">
    <source>
        <dbReference type="EMBL" id="JAD32225.1"/>
    </source>
</evidence>
<keyword evidence="1" id="KW-0472">Membrane</keyword>
<dbReference type="AlphaFoldDB" id="A0A0A8Z644"/>
<evidence type="ECO:0000256" key="1">
    <source>
        <dbReference type="SAM" id="Phobius"/>
    </source>
</evidence>
<protein>
    <submittedName>
        <fullName evidence="2">Uncharacterized protein</fullName>
    </submittedName>
</protein>
<organism evidence="2">
    <name type="scientific">Arundo donax</name>
    <name type="common">Giant reed</name>
    <name type="synonym">Donax arundinaceus</name>
    <dbReference type="NCBI Taxonomy" id="35708"/>
    <lineage>
        <taxon>Eukaryota</taxon>
        <taxon>Viridiplantae</taxon>
        <taxon>Streptophyta</taxon>
        <taxon>Embryophyta</taxon>
        <taxon>Tracheophyta</taxon>
        <taxon>Spermatophyta</taxon>
        <taxon>Magnoliopsida</taxon>
        <taxon>Liliopsida</taxon>
        <taxon>Poales</taxon>
        <taxon>Poaceae</taxon>
        <taxon>PACMAD clade</taxon>
        <taxon>Arundinoideae</taxon>
        <taxon>Arundineae</taxon>
        <taxon>Arundo</taxon>
    </lineage>
</organism>
<feature type="transmembrane region" description="Helical" evidence="1">
    <location>
        <begin position="20"/>
        <end position="45"/>
    </location>
</feature>
<dbReference type="EMBL" id="GBRH01265670">
    <property type="protein sequence ID" value="JAD32225.1"/>
    <property type="molecule type" value="Transcribed_RNA"/>
</dbReference>
<proteinExistence type="predicted"/>
<reference evidence="2" key="2">
    <citation type="journal article" date="2015" name="Data Brief">
        <title>Shoot transcriptome of the giant reed, Arundo donax.</title>
        <authorList>
            <person name="Barrero R.A."/>
            <person name="Guerrero F.D."/>
            <person name="Moolhuijzen P."/>
            <person name="Goolsby J.A."/>
            <person name="Tidwell J."/>
            <person name="Bellgard S.E."/>
            <person name="Bellgard M.I."/>
        </authorList>
    </citation>
    <scope>NUCLEOTIDE SEQUENCE</scope>
    <source>
        <tissue evidence="2">Shoot tissue taken approximately 20 cm above the soil surface</tissue>
    </source>
</reference>
<sequence>MRLGMECFFLSQSCTLQSKLVPGFIFLFESIPVILISGFSTFVCLPLDAFHCYKS</sequence>
<keyword evidence="1" id="KW-1133">Transmembrane helix</keyword>
<name>A0A0A8Z644_ARUDO</name>
<accession>A0A0A8Z644</accession>